<dbReference type="SMART" id="SM00181">
    <property type="entry name" value="EGF"/>
    <property type="match status" value="2"/>
</dbReference>
<evidence type="ECO:0000256" key="1">
    <source>
        <dbReference type="ARBA" id="ARBA00004479"/>
    </source>
</evidence>
<keyword evidence="2" id="KW-0723">Serine/threonine-protein kinase</keyword>
<evidence type="ECO:0000256" key="4">
    <source>
        <dbReference type="ARBA" id="ARBA00022679"/>
    </source>
</evidence>
<evidence type="ECO:0000313" key="18">
    <source>
        <dbReference type="EMBL" id="KAK1670813.1"/>
    </source>
</evidence>
<keyword evidence="3 12" id="KW-0245">EGF-like domain</keyword>
<dbReference type="EMBL" id="JAUUTY010000003">
    <property type="protein sequence ID" value="KAK1670813.1"/>
    <property type="molecule type" value="Genomic_DNA"/>
</dbReference>
<dbReference type="Gene3D" id="2.10.25.10">
    <property type="entry name" value="Laminin"/>
    <property type="match status" value="1"/>
</dbReference>
<evidence type="ECO:0000259" key="17">
    <source>
        <dbReference type="PROSITE" id="PS50026"/>
    </source>
</evidence>
<dbReference type="GO" id="GO:0005509">
    <property type="term" value="F:calcium ion binding"/>
    <property type="evidence" value="ECO:0007669"/>
    <property type="project" value="InterPro"/>
</dbReference>
<dbReference type="PROSITE" id="PS01187">
    <property type="entry name" value="EGF_CA"/>
    <property type="match status" value="1"/>
</dbReference>
<dbReference type="Pfam" id="PF13947">
    <property type="entry name" value="GUB_WAK_bind"/>
    <property type="match status" value="1"/>
</dbReference>
<feature type="transmembrane region" description="Helical" evidence="14">
    <location>
        <begin position="362"/>
        <end position="382"/>
    </location>
</feature>
<feature type="domain" description="EGF-like" evidence="17">
    <location>
        <begin position="311"/>
        <end position="348"/>
    </location>
</feature>
<dbReference type="PROSITE" id="PS00107">
    <property type="entry name" value="PROTEIN_KINASE_ATP"/>
    <property type="match status" value="1"/>
</dbReference>
<dbReference type="GO" id="GO:0007166">
    <property type="term" value="P:cell surface receptor signaling pathway"/>
    <property type="evidence" value="ECO:0007669"/>
    <property type="project" value="InterPro"/>
</dbReference>
<dbReference type="PROSITE" id="PS50011">
    <property type="entry name" value="PROTEIN_KINASE_DOM"/>
    <property type="match status" value="1"/>
</dbReference>
<dbReference type="InterPro" id="IPR045274">
    <property type="entry name" value="WAK-like"/>
</dbReference>
<evidence type="ECO:0000256" key="5">
    <source>
        <dbReference type="ARBA" id="ARBA00022729"/>
    </source>
</evidence>
<organism evidence="18 19">
    <name type="scientific">Lolium multiflorum</name>
    <name type="common">Italian ryegrass</name>
    <name type="synonym">Lolium perenne subsp. multiflorum</name>
    <dbReference type="NCBI Taxonomy" id="4521"/>
    <lineage>
        <taxon>Eukaryota</taxon>
        <taxon>Viridiplantae</taxon>
        <taxon>Streptophyta</taxon>
        <taxon>Embryophyta</taxon>
        <taxon>Tracheophyta</taxon>
        <taxon>Spermatophyta</taxon>
        <taxon>Magnoliopsida</taxon>
        <taxon>Liliopsida</taxon>
        <taxon>Poales</taxon>
        <taxon>Poaceae</taxon>
        <taxon>BOP clade</taxon>
        <taxon>Pooideae</taxon>
        <taxon>Poodae</taxon>
        <taxon>Poeae</taxon>
        <taxon>Poeae Chloroplast Group 2 (Poeae type)</taxon>
        <taxon>Loliodinae</taxon>
        <taxon>Loliinae</taxon>
        <taxon>Lolium</taxon>
    </lineage>
</organism>
<evidence type="ECO:0000256" key="14">
    <source>
        <dbReference type="SAM" id="Phobius"/>
    </source>
</evidence>
<feature type="domain" description="Protein kinase" evidence="16">
    <location>
        <begin position="419"/>
        <end position="691"/>
    </location>
</feature>
<feature type="chain" id="PRO_5042047136" description="Protein kinase domain-containing protein" evidence="15">
    <location>
        <begin position="27"/>
        <end position="691"/>
    </location>
</feature>
<dbReference type="InterPro" id="IPR008271">
    <property type="entry name" value="Ser/Thr_kinase_AS"/>
</dbReference>
<dbReference type="Proteomes" id="UP001231189">
    <property type="component" value="Unassembled WGS sequence"/>
</dbReference>
<keyword evidence="19" id="KW-1185">Reference proteome</keyword>
<dbReference type="FunFam" id="1.10.510.10:FF:000474">
    <property type="entry name" value="Wall-associated receptor kinase 3"/>
    <property type="match status" value="1"/>
</dbReference>
<feature type="binding site" evidence="13">
    <location>
        <position position="447"/>
    </location>
    <ligand>
        <name>ATP</name>
        <dbReference type="ChEBI" id="CHEBI:30616"/>
    </ligand>
</feature>
<keyword evidence="7 13" id="KW-0547">Nucleotide-binding</keyword>
<evidence type="ECO:0000256" key="6">
    <source>
        <dbReference type="ARBA" id="ARBA00022737"/>
    </source>
</evidence>
<evidence type="ECO:0000256" key="7">
    <source>
        <dbReference type="ARBA" id="ARBA00022741"/>
    </source>
</evidence>
<comment type="caution">
    <text evidence="18">The sequence shown here is derived from an EMBL/GenBank/DDBJ whole genome shotgun (WGS) entry which is preliminary data.</text>
</comment>
<dbReference type="SUPFAM" id="SSF57196">
    <property type="entry name" value="EGF/Laminin"/>
    <property type="match status" value="1"/>
</dbReference>
<evidence type="ECO:0000256" key="11">
    <source>
        <dbReference type="ARBA" id="ARBA00023180"/>
    </source>
</evidence>
<keyword evidence="10" id="KW-1015">Disulfide bond</keyword>
<dbReference type="CDD" id="cd00054">
    <property type="entry name" value="EGF_CA"/>
    <property type="match status" value="1"/>
</dbReference>
<dbReference type="GO" id="GO:0004674">
    <property type="term" value="F:protein serine/threonine kinase activity"/>
    <property type="evidence" value="ECO:0007669"/>
    <property type="project" value="UniProtKB-KW"/>
</dbReference>
<name>A0AAD8T6H7_LOLMU</name>
<dbReference type="InterPro" id="IPR017441">
    <property type="entry name" value="Protein_kinase_ATP_BS"/>
</dbReference>
<dbReference type="InterPro" id="IPR000152">
    <property type="entry name" value="EGF-type_Asp/Asn_hydroxyl_site"/>
</dbReference>
<evidence type="ECO:0000256" key="12">
    <source>
        <dbReference type="PROSITE-ProRule" id="PRU00076"/>
    </source>
</evidence>
<keyword evidence="14" id="KW-1133">Transmembrane helix</keyword>
<evidence type="ECO:0000256" key="10">
    <source>
        <dbReference type="ARBA" id="ARBA00023157"/>
    </source>
</evidence>
<keyword evidence="9 13" id="KW-0067">ATP-binding</keyword>
<dbReference type="PROSITE" id="PS50026">
    <property type="entry name" value="EGF_3"/>
    <property type="match status" value="1"/>
</dbReference>
<dbReference type="SMART" id="SM00179">
    <property type="entry name" value="EGF_CA"/>
    <property type="match status" value="1"/>
</dbReference>
<dbReference type="GO" id="GO:0005886">
    <property type="term" value="C:plasma membrane"/>
    <property type="evidence" value="ECO:0007669"/>
    <property type="project" value="TreeGrafter"/>
</dbReference>
<keyword evidence="11" id="KW-0325">Glycoprotein</keyword>
<dbReference type="InterPro" id="IPR000719">
    <property type="entry name" value="Prot_kinase_dom"/>
</dbReference>
<evidence type="ECO:0000259" key="16">
    <source>
        <dbReference type="PROSITE" id="PS50011"/>
    </source>
</evidence>
<accession>A0AAD8T6H7</accession>
<sequence>MGSSSMWMRLMLPALLVAAMEAPVAATLTLTPGCVDRCGNVSIPYPFGIGKDGGNDCFRKGFEISCVNNSVPVMAGTGTSPNLRVLNLSLSPHPMVRVMLPVAWQCFNATGTQIGTFDGGVGVNPEGVYRLSSDLNQLFILGCNTFAYIESGVSPPGSRYNYQVYTGCVAYANDAGRPQDDACNGVGCCSVGIPPGLTDNVVNFRNTPTWSHADQEFCPCDYAFIVDKGYYNFKKDDLLHMDVNRTSMPMSLDWAIRENGSLTCAAAASSPGYACKSVHSECFNSKNGPGYICNCTKGYEGNPYVVNGCTDIDECARPENYSCRGECKNIDGDYKCDCRAGYTSPNPYTESCNPKFPLPAQISIGVVGGILLLAFLSFVIIIRKERRMRHELYRKNGGPTLEKASIIKLFKKNDLTQILKSSNIIGKGGFGEVYKGLVDGVPVAVKKPISGNHMESSQFANEVIIQSKVIHKNIVRLIGCCLEVDTPMLVYEFISQGSMDDILHGGEKKPLGLDARINILAEAAQGLAYMHSQANTVILHGDVKPANILLDDKFVPKISDFGISRLIARDNEHAASIIGDRTYMDPVYMQSGLLTAKSDVYSFGVVILELISRKKATHRDNNTLVNSFLENHKKGKKSTELFDTEIAEGAEDLLQNLAELAIKCLELEVDQRPTMTEVAEQLVAFTRTHQV</sequence>
<dbReference type="SUPFAM" id="SSF56112">
    <property type="entry name" value="Protein kinase-like (PK-like)"/>
    <property type="match status" value="1"/>
</dbReference>
<evidence type="ECO:0000256" key="8">
    <source>
        <dbReference type="ARBA" id="ARBA00022777"/>
    </source>
</evidence>
<keyword evidence="14" id="KW-0472">Membrane</keyword>
<comment type="subcellular location">
    <subcellularLocation>
        <location evidence="1">Membrane</location>
        <topology evidence="1">Single-pass type I membrane protein</topology>
    </subcellularLocation>
</comment>
<reference evidence="18" key="1">
    <citation type="submission" date="2023-07" db="EMBL/GenBank/DDBJ databases">
        <title>A chromosome-level genome assembly of Lolium multiflorum.</title>
        <authorList>
            <person name="Chen Y."/>
            <person name="Copetti D."/>
            <person name="Kolliker R."/>
            <person name="Studer B."/>
        </authorList>
    </citation>
    <scope>NUCLEOTIDE SEQUENCE</scope>
    <source>
        <strain evidence="18">02402/16</strain>
        <tissue evidence="18">Leaf</tissue>
    </source>
</reference>
<dbReference type="GO" id="GO:0005524">
    <property type="term" value="F:ATP binding"/>
    <property type="evidence" value="ECO:0007669"/>
    <property type="project" value="UniProtKB-UniRule"/>
</dbReference>
<dbReference type="InterPro" id="IPR025287">
    <property type="entry name" value="WAK_GUB"/>
</dbReference>
<dbReference type="Pfam" id="PF07645">
    <property type="entry name" value="EGF_CA"/>
    <property type="match status" value="1"/>
</dbReference>
<dbReference type="AlphaFoldDB" id="A0AAD8T6H7"/>
<evidence type="ECO:0000256" key="13">
    <source>
        <dbReference type="PROSITE-ProRule" id="PRU10141"/>
    </source>
</evidence>
<dbReference type="SMART" id="SM00220">
    <property type="entry name" value="S_TKc"/>
    <property type="match status" value="1"/>
</dbReference>
<dbReference type="Gene3D" id="3.30.200.20">
    <property type="entry name" value="Phosphorylase Kinase, domain 1"/>
    <property type="match status" value="1"/>
</dbReference>
<dbReference type="InterPro" id="IPR049883">
    <property type="entry name" value="NOTCH1_EGF-like"/>
</dbReference>
<dbReference type="InterPro" id="IPR011009">
    <property type="entry name" value="Kinase-like_dom_sf"/>
</dbReference>
<dbReference type="GO" id="GO:0030247">
    <property type="term" value="F:polysaccharide binding"/>
    <property type="evidence" value="ECO:0007669"/>
    <property type="project" value="InterPro"/>
</dbReference>
<dbReference type="PANTHER" id="PTHR27005:SF497">
    <property type="entry name" value="PROTEIN KINASE DOMAIN-CONTAINING PROTEIN"/>
    <property type="match status" value="1"/>
</dbReference>
<proteinExistence type="predicted"/>
<comment type="caution">
    <text evidence="12">Lacks conserved residue(s) required for the propagation of feature annotation.</text>
</comment>
<dbReference type="FunFam" id="3.30.200.20:FF:000337">
    <property type="entry name" value="Wall-associated receptor kinase 3"/>
    <property type="match status" value="1"/>
</dbReference>
<dbReference type="PROSITE" id="PS00010">
    <property type="entry name" value="ASX_HYDROXYL"/>
    <property type="match status" value="1"/>
</dbReference>
<keyword evidence="6" id="KW-0677">Repeat</keyword>
<dbReference type="Pfam" id="PF00069">
    <property type="entry name" value="Pkinase"/>
    <property type="match status" value="1"/>
</dbReference>
<dbReference type="InterPro" id="IPR000742">
    <property type="entry name" value="EGF"/>
</dbReference>
<keyword evidence="8" id="KW-0418">Kinase</keyword>
<dbReference type="InterPro" id="IPR018097">
    <property type="entry name" value="EGF_Ca-bd_CS"/>
</dbReference>
<evidence type="ECO:0008006" key="20">
    <source>
        <dbReference type="Google" id="ProtNLM"/>
    </source>
</evidence>
<evidence type="ECO:0000256" key="3">
    <source>
        <dbReference type="ARBA" id="ARBA00022536"/>
    </source>
</evidence>
<dbReference type="PROSITE" id="PS00108">
    <property type="entry name" value="PROTEIN_KINASE_ST"/>
    <property type="match status" value="1"/>
</dbReference>
<evidence type="ECO:0000256" key="2">
    <source>
        <dbReference type="ARBA" id="ARBA00022527"/>
    </source>
</evidence>
<dbReference type="InterPro" id="IPR001881">
    <property type="entry name" value="EGF-like_Ca-bd_dom"/>
</dbReference>
<protein>
    <recommendedName>
        <fullName evidence="20">Protein kinase domain-containing protein</fullName>
    </recommendedName>
</protein>
<evidence type="ECO:0000256" key="9">
    <source>
        <dbReference type="ARBA" id="ARBA00022840"/>
    </source>
</evidence>
<dbReference type="Gene3D" id="1.10.510.10">
    <property type="entry name" value="Transferase(Phosphotransferase) domain 1"/>
    <property type="match status" value="1"/>
</dbReference>
<keyword evidence="14" id="KW-0812">Transmembrane</keyword>
<dbReference type="PANTHER" id="PTHR27005">
    <property type="entry name" value="WALL-ASSOCIATED RECEPTOR KINASE-LIKE 21"/>
    <property type="match status" value="1"/>
</dbReference>
<evidence type="ECO:0000313" key="19">
    <source>
        <dbReference type="Proteomes" id="UP001231189"/>
    </source>
</evidence>
<keyword evidence="4" id="KW-0808">Transferase</keyword>
<dbReference type="FunFam" id="2.10.25.10:FF:000038">
    <property type="entry name" value="Fibrillin 2"/>
    <property type="match status" value="1"/>
</dbReference>
<keyword evidence="5 15" id="KW-0732">Signal</keyword>
<feature type="signal peptide" evidence="15">
    <location>
        <begin position="1"/>
        <end position="26"/>
    </location>
</feature>
<evidence type="ECO:0000256" key="15">
    <source>
        <dbReference type="SAM" id="SignalP"/>
    </source>
</evidence>
<gene>
    <name evidence="18" type="ORF">QYE76_058972</name>
</gene>